<feature type="non-terminal residue" evidence="1">
    <location>
        <position position="446"/>
    </location>
</feature>
<protein>
    <submittedName>
        <fullName evidence="1">Uncharacterized protein</fullName>
    </submittedName>
</protein>
<sequence>MWPASFSNKYEDDDEYLAEDKHNSTNINDAWVRAREQWNSGETTQDDVISIGSSSAEEEEEDEGEGEEEEVDIGDSGLVEADMAMPLSTGGALEGFGQLVEMQMLGRALAHTVHEQEDAAEAMLSLIQPVGPSPPMGMAAEPAEPDTRSVEPSILPTEPADTQSIEAGDHASLDEMRRAIDESIERSKRIVDELTGNDDMPETEEPEEEQEPEGAEEDVSEEPSIDELKAQIFMLNGEIQQLESDKTELTRFVKELESENETWAQAVDELESHSKEIKKQKAEHATLKQRMHVVAAKVQSLTAGLEAVNAKLRESEQARHEISADRDKIFGQCRELEKEVKRAERALESERWAYRRAKQELKTVQDTDANEQRRLALEVRVAELEAECKDQAARIDMGQERERMLANTLRAVEARLVDAQNQLLARQQQPIVRSLVEEEEEERLGA</sequence>
<organism evidence="1 2">
    <name type="scientific">Linderina macrospora</name>
    <dbReference type="NCBI Taxonomy" id="4868"/>
    <lineage>
        <taxon>Eukaryota</taxon>
        <taxon>Fungi</taxon>
        <taxon>Fungi incertae sedis</taxon>
        <taxon>Zoopagomycota</taxon>
        <taxon>Kickxellomycotina</taxon>
        <taxon>Kickxellomycetes</taxon>
        <taxon>Kickxellales</taxon>
        <taxon>Kickxellaceae</taxon>
        <taxon>Linderina</taxon>
    </lineage>
</organism>
<reference evidence="1" key="1">
    <citation type="submission" date="2022-07" db="EMBL/GenBank/DDBJ databases">
        <title>Phylogenomic reconstructions and comparative analyses of Kickxellomycotina fungi.</title>
        <authorList>
            <person name="Reynolds N.K."/>
            <person name="Stajich J.E."/>
            <person name="Barry K."/>
            <person name="Grigoriev I.V."/>
            <person name="Crous P."/>
            <person name="Smith M.E."/>
        </authorList>
    </citation>
    <scope>NUCLEOTIDE SEQUENCE</scope>
    <source>
        <strain evidence="1">NRRL 5244</strain>
    </source>
</reference>
<comment type="caution">
    <text evidence="1">The sequence shown here is derived from an EMBL/GenBank/DDBJ whole genome shotgun (WGS) entry which is preliminary data.</text>
</comment>
<proteinExistence type="predicted"/>
<name>A0ACC1J1Q2_9FUNG</name>
<keyword evidence="2" id="KW-1185">Reference proteome</keyword>
<dbReference type="Proteomes" id="UP001150603">
    <property type="component" value="Unassembled WGS sequence"/>
</dbReference>
<evidence type="ECO:0000313" key="1">
    <source>
        <dbReference type="EMBL" id="KAJ1934278.1"/>
    </source>
</evidence>
<evidence type="ECO:0000313" key="2">
    <source>
        <dbReference type="Proteomes" id="UP001150603"/>
    </source>
</evidence>
<accession>A0ACC1J1Q2</accession>
<dbReference type="EMBL" id="JANBPW010004716">
    <property type="protein sequence ID" value="KAJ1934278.1"/>
    <property type="molecule type" value="Genomic_DNA"/>
</dbReference>
<gene>
    <name evidence="1" type="ORF">FBU59_005751</name>
</gene>